<accession>A0ACC2C035</accession>
<protein>
    <submittedName>
        <fullName evidence="1">Uncharacterized protein</fullName>
    </submittedName>
</protein>
<gene>
    <name evidence="1" type="ORF">O6H91_12G030700</name>
</gene>
<sequence length="176" mass="20251">MDQHLCLAEYSYNSFVSTNTRVSPFLLAHGYAPLLPGVPLPPDDTPITISSFLSQELIARATTHLHHVQQRYQTSVNRHHRHVEFKLVIWFIFSYVLHDIILFKATLLLRSLHHVMMGLSPVTYRLQLLVSTRACDNFHVSMLRVAIEDDAPRDLTFLTDPELFPFLPAAIHQVRL</sequence>
<name>A0ACC2C035_DIPCM</name>
<evidence type="ECO:0000313" key="2">
    <source>
        <dbReference type="Proteomes" id="UP001162992"/>
    </source>
</evidence>
<evidence type="ECO:0000313" key="1">
    <source>
        <dbReference type="EMBL" id="KAJ7535380.1"/>
    </source>
</evidence>
<organism evidence="1 2">
    <name type="scientific">Diphasiastrum complanatum</name>
    <name type="common">Issler's clubmoss</name>
    <name type="synonym">Lycopodium complanatum</name>
    <dbReference type="NCBI Taxonomy" id="34168"/>
    <lineage>
        <taxon>Eukaryota</taxon>
        <taxon>Viridiplantae</taxon>
        <taxon>Streptophyta</taxon>
        <taxon>Embryophyta</taxon>
        <taxon>Tracheophyta</taxon>
        <taxon>Lycopodiopsida</taxon>
        <taxon>Lycopodiales</taxon>
        <taxon>Lycopodiaceae</taxon>
        <taxon>Lycopodioideae</taxon>
        <taxon>Diphasiastrum</taxon>
    </lineage>
</organism>
<dbReference type="Proteomes" id="UP001162992">
    <property type="component" value="Chromosome 12"/>
</dbReference>
<keyword evidence="2" id="KW-1185">Reference proteome</keyword>
<proteinExistence type="predicted"/>
<reference evidence="2" key="1">
    <citation type="journal article" date="2024" name="Proc. Natl. Acad. Sci. U.S.A.">
        <title>Extraordinary preservation of gene collinearity over three hundred million years revealed in homosporous lycophytes.</title>
        <authorList>
            <person name="Li C."/>
            <person name="Wickell D."/>
            <person name="Kuo L.Y."/>
            <person name="Chen X."/>
            <person name="Nie B."/>
            <person name="Liao X."/>
            <person name="Peng D."/>
            <person name="Ji J."/>
            <person name="Jenkins J."/>
            <person name="Williams M."/>
            <person name="Shu S."/>
            <person name="Plott C."/>
            <person name="Barry K."/>
            <person name="Rajasekar S."/>
            <person name="Grimwood J."/>
            <person name="Han X."/>
            <person name="Sun S."/>
            <person name="Hou Z."/>
            <person name="He W."/>
            <person name="Dai G."/>
            <person name="Sun C."/>
            <person name="Schmutz J."/>
            <person name="Leebens-Mack J.H."/>
            <person name="Li F.W."/>
            <person name="Wang L."/>
        </authorList>
    </citation>
    <scope>NUCLEOTIDE SEQUENCE [LARGE SCALE GENOMIC DNA]</scope>
    <source>
        <strain evidence="2">cv. PW_Plant_1</strain>
    </source>
</reference>
<dbReference type="EMBL" id="CM055103">
    <property type="protein sequence ID" value="KAJ7535380.1"/>
    <property type="molecule type" value="Genomic_DNA"/>
</dbReference>
<comment type="caution">
    <text evidence="1">The sequence shown here is derived from an EMBL/GenBank/DDBJ whole genome shotgun (WGS) entry which is preliminary data.</text>
</comment>